<dbReference type="SUPFAM" id="SSF50182">
    <property type="entry name" value="Sm-like ribonucleoproteins"/>
    <property type="match status" value="1"/>
</dbReference>
<feature type="domain" description="Sm" evidence="1">
    <location>
        <begin position="80"/>
        <end position="107"/>
    </location>
</feature>
<dbReference type="InterPro" id="IPR039267">
    <property type="entry name" value="Lsm11"/>
</dbReference>
<evidence type="ECO:0000313" key="3">
    <source>
        <dbReference type="WBParaSite" id="TMUE_2000009064.1"/>
    </source>
</evidence>
<dbReference type="AlphaFoldDB" id="A0A5S6QPH7"/>
<dbReference type="Gene3D" id="2.30.30.100">
    <property type="match status" value="1"/>
</dbReference>
<keyword evidence="2" id="KW-1185">Reference proteome</keyword>
<dbReference type="Proteomes" id="UP000046395">
    <property type="component" value="Unassembled WGS sequence"/>
</dbReference>
<evidence type="ECO:0000313" key="2">
    <source>
        <dbReference type="Proteomes" id="UP000046395"/>
    </source>
</evidence>
<dbReference type="GO" id="GO:0005683">
    <property type="term" value="C:U7 snRNP"/>
    <property type="evidence" value="ECO:0007669"/>
    <property type="project" value="TreeGrafter"/>
</dbReference>
<dbReference type="PANTHER" id="PTHR21415:SF1">
    <property type="entry name" value="U7 SNRNA-ASSOCIATED SM-LIKE PROTEIN LSM11"/>
    <property type="match status" value="1"/>
</dbReference>
<accession>A0A5S6QPH7</accession>
<dbReference type="GO" id="GO:0006398">
    <property type="term" value="P:mRNA 3'-end processing by stem-loop binding and cleavage"/>
    <property type="evidence" value="ECO:0007669"/>
    <property type="project" value="TreeGrafter"/>
</dbReference>
<name>A0A5S6QPH7_TRIMR</name>
<dbReference type="STRING" id="70415.A0A5S6QPH7"/>
<protein>
    <submittedName>
        <fullName evidence="3">Sm domain-containing protein</fullName>
    </submittedName>
</protein>
<dbReference type="PANTHER" id="PTHR21415">
    <property type="entry name" value="U7 SNRNA-ASSOCIATED SM-LIKE PROTEIN LSM11"/>
    <property type="match status" value="1"/>
</dbReference>
<dbReference type="WBParaSite" id="TMUE_2000009064.1">
    <property type="protein sequence ID" value="TMUE_2000009064.1"/>
    <property type="gene ID" value="WBGene00293963"/>
</dbReference>
<dbReference type="InterPro" id="IPR010920">
    <property type="entry name" value="LSM_dom_sf"/>
</dbReference>
<dbReference type="GO" id="GO:0071209">
    <property type="term" value="F:U7 snRNA binding"/>
    <property type="evidence" value="ECO:0007669"/>
    <property type="project" value="InterPro"/>
</dbReference>
<proteinExistence type="predicted"/>
<sequence length="165" mass="19003">MDEIEEFELHLKEKFPHVVEAVLAVDKKLVAQKKLEEFSAKSRQLLDWSLANYPLNQLKKWSRDNGTVGVLIRDNRGIRRDLTGTLVACDFHWNVVLKDVVETYYRPKCVRIFLHSSVTPVSIVPNGMRYEHVKKVSANLEVVNRRIPFLAVRGATGGLFCLIDW</sequence>
<organism evidence="2 3">
    <name type="scientific">Trichuris muris</name>
    <name type="common">Mouse whipworm</name>
    <dbReference type="NCBI Taxonomy" id="70415"/>
    <lineage>
        <taxon>Eukaryota</taxon>
        <taxon>Metazoa</taxon>
        <taxon>Ecdysozoa</taxon>
        <taxon>Nematoda</taxon>
        <taxon>Enoplea</taxon>
        <taxon>Dorylaimia</taxon>
        <taxon>Trichinellida</taxon>
        <taxon>Trichuridae</taxon>
        <taxon>Trichuris</taxon>
    </lineage>
</organism>
<reference evidence="3" key="1">
    <citation type="submission" date="2019-12" db="UniProtKB">
        <authorList>
            <consortium name="WormBaseParasite"/>
        </authorList>
    </citation>
    <scope>IDENTIFICATION</scope>
</reference>
<evidence type="ECO:0000259" key="1">
    <source>
        <dbReference type="Pfam" id="PF01423"/>
    </source>
</evidence>
<dbReference type="InterPro" id="IPR001163">
    <property type="entry name" value="Sm_dom_euk/arc"/>
</dbReference>
<dbReference type="Pfam" id="PF01423">
    <property type="entry name" value="LSM"/>
    <property type="match status" value="1"/>
</dbReference>